<evidence type="ECO:0000313" key="2">
    <source>
        <dbReference type="EMBL" id="MDA7415118.1"/>
    </source>
</evidence>
<evidence type="ECO:0000256" key="1">
    <source>
        <dbReference type="SAM" id="MobiDB-lite"/>
    </source>
</evidence>
<dbReference type="EMBL" id="JAQIPB010000001">
    <property type="protein sequence ID" value="MDA7415118.1"/>
    <property type="molecule type" value="Genomic_DNA"/>
</dbReference>
<accession>A0AAE3N587</accession>
<keyword evidence="3" id="KW-1185">Reference proteome</keyword>
<reference evidence="2" key="1">
    <citation type="submission" date="2023-01" db="EMBL/GenBank/DDBJ databases">
        <title>Xenophilus mangrovi sp. nov., isolated from soil of Mangrove nature reserve.</title>
        <authorList>
            <person name="Xu S."/>
            <person name="Liu Z."/>
            <person name="Xu Y."/>
        </authorList>
    </citation>
    <scope>NUCLEOTIDE SEQUENCE</scope>
    <source>
        <strain evidence="2">YW8</strain>
    </source>
</reference>
<protein>
    <submittedName>
        <fullName evidence="2">Uncharacterized protein</fullName>
    </submittedName>
</protein>
<evidence type="ECO:0000313" key="3">
    <source>
        <dbReference type="Proteomes" id="UP001212602"/>
    </source>
</evidence>
<organism evidence="2 3">
    <name type="scientific">Xenophilus arseniciresistens</name>
    <dbReference type="NCBI Taxonomy" id="1283306"/>
    <lineage>
        <taxon>Bacteria</taxon>
        <taxon>Pseudomonadati</taxon>
        <taxon>Pseudomonadota</taxon>
        <taxon>Betaproteobacteria</taxon>
        <taxon>Burkholderiales</taxon>
        <taxon>Comamonadaceae</taxon>
        <taxon>Xenophilus</taxon>
    </lineage>
</organism>
<gene>
    <name evidence="2" type="ORF">PGB34_01955</name>
</gene>
<dbReference type="RefSeq" id="WP_271426381.1">
    <property type="nucleotide sequence ID" value="NZ_JAQIPB010000001.1"/>
</dbReference>
<proteinExistence type="predicted"/>
<dbReference type="Proteomes" id="UP001212602">
    <property type="component" value="Unassembled WGS sequence"/>
</dbReference>
<dbReference type="AlphaFoldDB" id="A0AAE3N587"/>
<feature type="region of interest" description="Disordered" evidence="1">
    <location>
        <begin position="51"/>
        <end position="74"/>
    </location>
</feature>
<sequence length="130" mass="13946">MGIALLALSDLFTPIQSLLSHRWMTRSARGTHQPSVALDADLRYVQVRPHPGAARQHPAPCPERPARAAARPSRPLRVVRLAEADGKARAGGSSPRVLLSGRMEDVCAELDRLAALEAAQSPAAGSRHLH</sequence>
<name>A0AAE3N587_9BURK</name>
<comment type="caution">
    <text evidence="2">The sequence shown here is derived from an EMBL/GenBank/DDBJ whole genome shotgun (WGS) entry which is preliminary data.</text>
</comment>